<organism evidence="1 2">
    <name type="scientific">Desulfonema ishimotonii</name>
    <dbReference type="NCBI Taxonomy" id="45657"/>
    <lineage>
        <taxon>Bacteria</taxon>
        <taxon>Pseudomonadati</taxon>
        <taxon>Thermodesulfobacteriota</taxon>
        <taxon>Desulfobacteria</taxon>
        <taxon>Desulfobacterales</taxon>
        <taxon>Desulfococcaceae</taxon>
        <taxon>Desulfonema</taxon>
    </lineage>
</organism>
<accession>A0A401FU94</accession>
<evidence type="ECO:0000313" key="1">
    <source>
        <dbReference type="EMBL" id="GBC60525.1"/>
    </source>
</evidence>
<dbReference type="EMBL" id="BEXT01000001">
    <property type="protein sequence ID" value="GBC60525.1"/>
    <property type="molecule type" value="Genomic_DNA"/>
</dbReference>
<dbReference type="Proteomes" id="UP000288096">
    <property type="component" value="Unassembled WGS sequence"/>
</dbReference>
<dbReference type="RefSeq" id="WP_124327929.1">
    <property type="nucleotide sequence ID" value="NZ_BEXT01000001.1"/>
</dbReference>
<reference evidence="2" key="2">
    <citation type="submission" date="2019-01" db="EMBL/GenBank/DDBJ databases">
        <title>Genome sequence of Desulfonema ishimotonii strain Tokyo 01.</title>
        <authorList>
            <person name="Fukui M."/>
        </authorList>
    </citation>
    <scope>NUCLEOTIDE SEQUENCE [LARGE SCALE GENOMIC DNA]</scope>
    <source>
        <strain evidence="2">Tokyo 01</strain>
    </source>
</reference>
<protein>
    <recommendedName>
        <fullName evidence="3">Alpha/beta hydrolase</fullName>
    </recommendedName>
</protein>
<dbReference type="SUPFAM" id="SSF53474">
    <property type="entry name" value="alpha/beta-Hydrolases"/>
    <property type="match status" value="1"/>
</dbReference>
<evidence type="ECO:0008006" key="3">
    <source>
        <dbReference type="Google" id="ProtNLM"/>
    </source>
</evidence>
<keyword evidence="2" id="KW-1185">Reference proteome</keyword>
<proteinExistence type="predicted"/>
<reference evidence="2" key="1">
    <citation type="submission" date="2017-11" db="EMBL/GenBank/DDBJ databases">
        <authorList>
            <person name="Watanabe M."/>
            <person name="Kojima H."/>
        </authorList>
    </citation>
    <scope>NUCLEOTIDE SEQUENCE [LARGE SCALE GENOMIC DNA]</scope>
    <source>
        <strain evidence="2">Tokyo 01</strain>
    </source>
</reference>
<dbReference type="InterPro" id="IPR029058">
    <property type="entry name" value="AB_hydrolase_fold"/>
</dbReference>
<gene>
    <name evidence="1" type="ORF">DENIS_1482</name>
</gene>
<sequence length="325" mass="37141">MSGKETVVLMIHGANQSHKGETVNTKNWEEALAVSRHARKVSDLVNGKNNAEIREYHTARHGGSEFPEYVGRTAPWYGNIWAAVKAADDPMKQRLNPSFDEDRDDQEYLLQRIEQGVISRHLDELVPFYELAVMRDGKTFYEALCNEFLGQLITATAGGKHYVLIGHSMGCAISYNVMTHIGCAQSDTPYCAIPGTLSDAYRQRVRDFAGSGSRCFGLITFGNYTGYDWCQRMNNRLLFGRSEQQFAYPDAVGRWFNFWTLLGGDPYILDDELEDDMVDDAHDQYDDVVVPRVPFANIGHGRAKWFRRKQFSKKLYRKMAHHLYL</sequence>
<name>A0A401FU94_9BACT</name>
<comment type="caution">
    <text evidence="1">The sequence shown here is derived from an EMBL/GenBank/DDBJ whole genome shotgun (WGS) entry which is preliminary data.</text>
</comment>
<dbReference type="AlphaFoldDB" id="A0A401FU94"/>
<evidence type="ECO:0000313" key="2">
    <source>
        <dbReference type="Proteomes" id="UP000288096"/>
    </source>
</evidence>